<proteinExistence type="predicted"/>
<accession>A0A180GN98</accession>
<reference evidence="3" key="4">
    <citation type="submission" date="2025-05" db="UniProtKB">
        <authorList>
            <consortium name="EnsemblFungi"/>
        </authorList>
    </citation>
    <scope>IDENTIFICATION</scope>
    <source>
        <strain evidence="3">isolate 1-1 / race 1 (BBBD)</strain>
    </source>
</reference>
<evidence type="ECO:0000313" key="4">
    <source>
        <dbReference type="Proteomes" id="UP000005240"/>
    </source>
</evidence>
<feature type="compositionally biased region" description="Gly residues" evidence="1">
    <location>
        <begin position="33"/>
        <end position="46"/>
    </location>
</feature>
<protein>
    <submittedName>
        <fullName evidence="2 3">Uncharacterized protein</fullName>
    </submittedName>
</protein>
<dbReference type="EnsemblFungi" id="PTTG_27055-t43_1">
    <property type="protein sequence ID" value="PTTG_27055-t43_1-p1"/>
    <property type="gene ID" value="PTTG_27055"/>
</dbReference>
<dbReference type="VEuPathDB" id="FungiDB:PTTG_27055"/>
<organism evidence="2">
    <name type="scientific">Puccinia triticina (isolate 1-1 / race 1 (BBBD))</name>
    <name type="common">Brown leaf rust fungus</name>
    <dbReference type="NCBI Taxonomy" id="630390"/>
    <lineage>
        <taxon>Eukaryota</taxon>
        <taxon>Fungi</taxon>
        <taxon>Dikarya</taxon>
        <taxon>Basidiomycota</taxon>
        <taxon>Pucciniomycotina</taxon>
        <taxon>Pucciniomycetes</taxon>
        <taxon>Pucciniales</taxon>
        <taxon>Pucciniaceae</taxon>
        <taxon>Puccinia</taxon>
    </lineage>
</organism>
<evidence type="ECO:0000313" key="2">
    <source>
        <dbReference type="EMBL" id="OAV94190.1"/>
    </source>
</evidence>
<reference evidence="2" key="1">
    <citation type="submission" date="2009-11" db="EMBL/GenBank/DDBJ databases">
        <authorList>
            <consortium name="The Broad Institute Genome Sequencing Platform"/>
            <person name="Ward D."/>
            <person name="Feldgarden M."/>
            <person name="Earl A."/>
            <person name="Young S.K."/>
            <person name="Zeng Q."/>
            <person name="Koehrsen M."/>
            <person name="Alvarado L."/>
            <person name="Berlin A."/>
            <person name="Bochicchio J."/>
            <person name="Borenstein D."/>
            <person name="Chapman S.B."/>
            <person name="Chen Z."/>
            <person name="Engels R."/>
            <person name="Freedman E."/>
            <person name="Gellesch M."/>
            <person name="Goldberg J."/>
            <person name="Griggs A."/>
            <person name="Gujja S."/>
            <person name="Heilman E."/>
            <person name="Heiman D."/>
            <person name="Hepburn T."/>
            <person name="Howarth C."/>
            <person name="Jen D."/>
            <person name="Larson L."/>
            <person name="Lewis B."/>
            <person name="Mehta T."/>
            <person name="Park D."/>
            <person name="Pearson M."/>
            <person name="Roberts A."/>
            <person name="Saif S."/>
            <person name="Shea T."/>
            <person name="Shenoy N."/>
            <person name="Sisk P."/>
            <person name="Stolte C."/>
            <person name="Sykes S."/>
            <person name="Thomson T."/>
            <person name="Walk T."/>
            <person name="White J."/>
            <person name="Yandava C."/>
            <person name="Izard J."/>
            <person name="Baranova O.V."/>
            <person name="Blanton J.M."/>
            <person name="Tanner A.C."/>
            <person name="Dewhirst F.E."/>
            <person name="Haas B."/>
            <person name="Nusbaum C."/>
            <person name="Birren B."/>
        </authorList>
    </citation>
    <scope>NUCLEOTIDE SEQUENCE [LARGE SCALE GENOMIC DNA]</scope>
    <source>
        <strain evidence="2">1-1 BBBD Race 1</strain>
    </source>
</reference>
<gene>
    <name evidence="2" type="ORF">PTTG_27055</name>
</gene>
<dbReference type="EMBL" id="ADAS02000042">
    <property type="protein sequence ID" value="OAV94190.1"/>
    <property type="molecule type" value="Genomic_DNA"/>
</dbReference>
<evidence type="ECO:0000256" key="1">
    <source>
        <dbReference type="SAM" id="MobiDB-lite"/>
    </source>
</evidence>
<reference evidence="2" key="2">
    <citation type="submission" date="2016-05" db="EMBL/GenBank/DDBJ databases">
        <title>Comparative analysis highlights variable genome content of wheat rusts and divergence of the mating loci.</title>
        <authorList>
            <person name="Cuomo C.A."/>
            <person name="Bakkeren G."/>
            <person name="Szabo L."/>
            <person name="Khalil H."/>
            <person name="Joly D."/>
            <person name="Goldberg J."/>
            <person name="Young S."/>
            <person name="Zeng Q."/>
            <person name="Fellers J."/>
        </authorList>
    </citation>
    <scope>NUCLEOTIDE SEQUENCE [LARGE SCALE GENOMIC DNA]</scope>
    <source>
        <strain evidence="2">1-1 BBBD Race 1</strain>
    </source>
</reference>
<reference evidence="3 4" key="3">
    <citation type="journal article" date="2017" name="G3 (Bethesda)">
        <title>Comparative analysis highlights variable genome content of wheat rusts and divergence of the mating loci.</title>
        <authorList>
            <person name="Cuomo C.A."/>
            <person name="Bakkeren G."/>
            <person name="Khalil H.B."/>
            <person name="Panwar V."/>
            <person name="Joly D."/>
            <person name="Linning R."/>
            <person name="Sakthikumar S."/>
            <person name="Song X."/>
            <person name="Adiconis X."/>
            <person name="Fan L."/>
            <person name="Goldberg J.M."/>
            <person name="Levin J.Z."/>
            <person name="Young S."/>
            <person name="Zeng Q."/>
            <person name="Anikster Y."/>
            <person name="Bruce M."/>
            <person name="Wang M."/>
            <person name="Yin C."/>
            <person name="McCallum B."/>
            <person name="Szabo L.J."/>
            <person name="Hulbert S."/>
            <person name="Chen X."/>
            <person name="Fellers J.P."/>
        </authorList>
    </citation>
    <scope>NUCLEOTIDE SEQUENCE</scope>
    <source>
        <strain evidence="3">isolate 1-1 / race 1 (BBBD)</strain>
        <strain evidence="4">Isolate 1-1 / race 1 (BBBD)</strain>
    </source>
</reference>
<sequence length="105" mass="11216">MGPPQGMYNNTIFANISSKTTYGVANRTRAGRGAHGGAGGGGGRGGKIWDQNAERQKNLDTFGELALNPNLGLRIQRLRLRRRLLDGADAMVAKALIGWGRLEAP</sequence>
<dbReference type="AlphaFoldDB" id="A0A180GN98"/>
<dbReference type="STRING" id="630390.A0A180GN98"/>
<name>A0A180GN98_PUCT1</name>
<dbReference type="Proteomes" id="UP000005240">
    <property type="component" value="Unassembled WGS sequence"/>
</dbReference>
<keyword evidence="4" id="KW-1185">Reference proteome</keyword>
<evidence type="ECO:0000313" key="3">
    <source>
        <dbReference type="EnsemblFungi" id="PTTG_27055-t43_1-p1"/>
    </source>
</evidence>
<feature type="region of interest" description="Disordered" evidence="1">
    <location>
        <begin position="29"/>
        <end position="49"/>
    </location>
</feature>